<dbReference type="EMBL" id="JAMQKC010000003">
    <property type="protein sequence ID" value="MDC3416571.1"/>
    <property type="molecule type" value="Genomic_DNA"/>
</dbReference>
<sequence>MELVGNCERCGRKVFCENGFLNGVNENNQLFCFPCSESSDDSREESNK</sequence>
<keyword evidence="2" id="KW-1185">Reference proteome</keyword>
<name>A0A9X3WDQ5_9BACI</name>
<accession>A0A9X3WDQ5</accession>
<dbReference type="AlphaFoldDB" id="A0A9X3WDQ5"/>
<dbReference type="RefSeq" id="WP_272445573.1">
    <property type="nucleotide sequence ID" value="NZ_JAMQKC010000003.1"/>
</dbReference>
<comment type="caution">
    <text evidence="1">The sequence shown here is derived from an EMBL/GenBank/DDBJ whole genome shotgun (WGS) entry which is preliminary data.</text>
</comment>
<evidence type="ECO:0000313" key="1">
    <source>
        <dbReference type="EMBL" id="MDC3416571.1"/>
    </source>
</evidence>
<protein>
    <submittedName>
        <fullName evidence="1">Uncharacterized protein</fullName>
    </submittedName>
</protein>
<proteinExistence type="predicted"/>
<evidence type="ECO:0000313" key="2">
    <source>
        <dbReference type="Proteomes" id="UP001145069"/>
    </source>
</evidence>
<organism evidence="1 2">
    <name type="scientific">Aquibacillus salsiterrae</name>
    <dbReference type="NCBI Taxonomy" id="2950439"/>
    <lineage>
        <taxon>Bacteria</taxon>
        <taxon>Bacillati</taxon>
        <taxon>Bacillota</taxon>
        <taxon>Bacilli</taxon>
        <taxon>Bacillales</taxon>
        <taxon>Bacillaceae</taxon>
        <taxon>Aquibacillus</taxon>
    </lineage>
</organism>
<reference evidence="1" key="1">
    <citation type="submission" date="2022-06" db="EMBL/GenBank/DDBJ databases">
        <title>Aquibacillus sp. a new bacterium isolated from soil saline samples.</title>
        <authorList>
            <person name="Galisteo C."/>
            <person name="De La Haba R."/>
            <person name="Sanchez-Porro C."/>
            <person name="Ventosa A."/>
        </authorList>
    </citation>
    <scope>NUCLEOTIDE SEQUENCE</scope>
    <source>
        <strain evidence="1">3ASR75-54</strain>
    </source>
</reference>
<gene>
    <name evidence="1" type="ORF">NC799_06530</name>
</gene>
<dbReference type="Proteomes" id="UP001145069">
    <property type="component" value="Unassembled WGS sequence"/>
</dbReference>